<comment type="caution">
    <text evidence="2">The sequence shown here is derived from an EMBL/GenBank/DDBJ whole genome shotgun (WGS) entry which is preliminary data.</text>
</comment>
<dbReference type="Proteomes" id="UP000034196">
    <property type="component" value="Unassembled WGS sequence"/>
</dbReference>
<name>A0A1J4P7W1_9ACTN</name>
<keyword evidence="3" id="KW-1185">Reference proteome</keyword>
<dbReference type="EMBL" id="LAVA02000003">
    <property type="protein sequence ID" value="OIJ69597.1"/>
    <property type="molecule type" value="Genomic_DNA"/>
</dbReference>
<dbReference type="RefSeq" id="WP_046581360.1">
    <property type="nucleotide sequence ID" value="NZ_LAVA02000003.1"/>
</dbReference>
<protein>
    <submittedName>
        <fullName evidence="2">Uncharacterized protein</fullName>
    </submittedName>
</protein>
<accession>A0A1J4P7W1</accession>
<keyword evidence="1" id="KW-0732">Signal</keyword>
<dbReference type="AlphaFoldDB" id="A0A1J4P7W1"/>
<evidence type="ECO:0000256" key="1">
    <source>
        <dbReference type="SAM" id="SignalP"/>
    </source>
</evidence>
<feature type="chain" id="PRO_5009631588" evidence="1">
    <location>
        <begin position="31"/>
        <end position="246"/>
    </location>
</feature>
<gene>
    <name evidence="2" type="ORF">WN71_001585</name>
</gene>
<feature type="signal peptide" evidence="1">
    <location>
        <begin position="1"/>
        <end position="30"/>
    </location>
</feature>
<proteinExistence type="predicted"/>
<evidence type="ECO:0000313" key="2">
    <source>
        <dbReference type="EMBL" id="OIJ69597.1"/>
    </source>
</evidence>
<sequence length="246" mass="25788">MPKHIASRRGATVLVGLAAAALLATGTANASIISRDGARIAAYEATLADSKESGAADTLKQFDGLAHDDQVKFLDYTEDPDNLKALLHEAADVPAAGTTTHSITSLSGGDVQITADSNADFTPDTSGGGDSSAAARLHRGWWDTTYTVSQKILGVTVTRLSLWVNYYTNGSSITKVDHADCGKRNFNAAVAIGHGTPKAWLAGGTANGEVVWEGSIVYKGFGVEIDKRHHVAADARGFKSGYLKNI</sequence>
<organism evidence="2 3">
    <name type="scientific">Streptomyces mangrovisoli</name>
    <dbReference type="NCBI Taxonomy" id="1428628"/>
    <lineage>
        <taxon>Bacteria</taxon>
        <taxon>Bacillati</taxon>
        <taxon>Actinomycetota</taxon>
        <taxon>Actinomycetes</taxon>
        <taxon>Kitasatosporales</taxon>
        <taxon>Streptomycetaceae</taxon>
        <taxon>Streptomyces</taxon>
    </lineage>
</organism>
<dbReference type="OrthoDB" id="4172098at2"/>
<reference evidence="2" key="1">
    <citation type="submission" date="2016-10" db="EMBL/GenBank/DDBJ databases">
        <title>Genome sequence of Streptomyces mangrovisoli MUSC 149.</title>
        <authorList>
            <person name="Lee L.-H."/>
            <person name="Ser H.-L."/>
        </authorList>
    </citation>
    <scope>NUCLEOTIDE SEQUENCE [LARGE SCALE GENOMIC DNA]</scope>
    <source>
        <strain evidence="2">MUSC 149</strain>
    </source>
</reference>
<evidence type="ECO:0000313" key="3">
    <source>
        <dbReference type="Proteomes" id="UP000034196"/>
    </source>
</evidence>